<evidence type="ECO:0000313" key="2">
    <source>
        <dbReference type="Proteomes" id="UP000193642"/>
    </source>
</evidence>
<evidence type="ECO:0000313" key="1">
    <source>
        <dbReference type="EMBL" id="ORY45540.1"/>
    </source>
</evidence>
<accession>A0A1Y2CEP6</accession>
<protein>
    <submittedName>
        <fullName evidence="1">Uncharacterized protein</fullName>
    </submittedName>
</protein>
<gene>
    <name evidence="1" type="ORF">BCR33DRAFT_169919</name>
</gene>
<name>A0A1Y2CEP6_9FUNG</name>
<proteinExistence type="predicted"/>
<dbReference type="EMBL" id="MCGO01000019">
    <property type="protein sequence ID" value="ORY45540.1"/>
    <property type="molecule type" value="Genomic_DNA"/>
</dbReference>
<dbReference type="OrthoDB" id="2141364at2759"/>
<dbReference type="AlphaFoldDB" id="A0A1Y2CEP6"/>
<reference evidence="1 2" key="1">
    <citation type="submission" date="2016-07" db="EMBL/GenBank/DDBJ databases">
        <title>Pervasive Adenine N6-methylation of Active Genes in Fungi.</title>
        <authorList>
            <consortium name="DOE Joint Genome Institute"/>
            <person name="Mondo S.J."/>
            <person name="Dannebaum R.O."/>
            <person name="Kuo R.C."/>
            <person name="Labutti K."/>
            <person name="Haridas S."/>
            <person name="Kuo A."/>
            <person name="Salamov A."/>
            <person name="Ahrendt S.R."/>
            <person name="Lipzen A."/>
            <person name="Sullivan W."/>
            <person name="Andreopoulos W.B."/>
            <person name="Clum A."/>
            <person name="Lindquist E."/>
            <person name="Daum C."/>
            <person name="Ramamoorthy G.K."/>
            <person name="Gryganskyi A."/>
            <person name="Culley D."/>
            <person name="Magnuson J.K."/>
            <person name="James T.Y."/>
            <person name="O'Malley M.A."/>
            <person name="Stajich J.E."/>
            <person name="Spatafora J.W."/>
            <person name="Visel A."/>
            <person name="Grigoriev I.V."/>
        </authorList>
    </citation>
    <scope>NUCLEOTIDE SEQUENCE [LARGE SCALE GENOMIC DNA]</scope>
    <source>
        <strain evidence="1 2">JEL800</strain>
    </source>
</reference>
<keyword evidence="2" id="KW-1185">Reference proteome</keyword>
<dbReference type="Proteomes" id="UP000193642">
    <property type="component" value="Unassembled WGS sequence"/>
</dbReference>
<sequence>MQRVHILRRTFSSAPRVQSKAEDILSSYPIRLLGPTEDRRGYFEKYPGAPWHERAILMPLRLKMASAAGTGFLNNRFGTPPSSLPSASQNPEFFPTQFEEGVLQALPAVVKTLSGWNGDVDSQQGRRLAHYVTPGLLDRLSSVHKDIDAKGYALNLKWVEGDEDDLQVVPKHFWITFGEPSLATSTLLRGKVVSRYHIVAFTRK</sequence>
<comment type="caution">
    <text evidence="1">The sequence shown here is derived from an EMBL/GenBank/DDBJ whole genome shotgun (WGS) entry which is preliminary data.</text>
</comment>
<organism evidence="1 2">
    <name type="scientific">Rhizoclosmatium globosum</name>
    <dbReference type="NCBI Taxonomy" id="329046"/>
    <lineage>
        <taxon>Eukaryota</taxon>
        <taxon>Fungi</taxon>
        <taxon>Fungi incertae sedis</taxon>
        <taxon>Chytridiomycota</taxon>
        <taxon>Chytridiomycota incertae sedis</taxon>
        <taxon>Chytridiomycetes</taxon>
        <taxon>Chytridiales</taxon>
        <taxon>Chytriomycetaceae</taxon>
        <taxon>Rhizoclosmatium</taxon>
    </lineage>
</organism>